<feature type="domain" description="Reverse transcriptase" evidence="1">
    <location>
        <begin position="1"/>
        <end position="122"/>
    </location>
</feature>
<reference evidence="2 3" key="1">
    <citation type="journal article" date="2024" name="bioRxiv">
        <title>A reference genome for Trichogramma kaykai: A tiny desert-dwelling parasitoid wasp with competing sex-ratio distorters.</title>
        <authorList>
            <person name="Culotta J."/>
            <person name="Lindsey A.R."/>
        </authorList>
    </citation>
    <scope>NUCLEOTIDE SEQUENCE [LARGE SCALE GENOMIC DNA]</scope>
    <source>
        <strain evidence="2 3">KSX58</strain>
    </source>
</reference>
<dbReference type="Pfam" id="PF00078">
    <property type="entry name" value="RVT_1"/>
    <property type="match status" value="1"/>
</dbReference>
<accession>A0ABD2WF02</accession>
<sequence>MAGGRQRHGGRASRSVLGPTLWNVMYDSILRLNLQRRVNIVDFADDIALVAVAKHLWQVENHLNAAVTQVREALLRLGLATVDQKTEVLLLINRKKLESINITVGNCYIKSAPRIRYLGVHIDARLRFDWQRYARKRRTWLVLCQESCQGPADPGAAEGICTRMWLTPYCCTGPPSRAAPQRRRLTGAKGSQYTDERACASSVDARIYRTRPPTS</sequence>
<evidence type="ECO:0000313" key="3">
    <source>
        <dbReference type="Proteomes" id="UP001627154"/>
    </source>
</evidence>
<dbReference type="AlphaFoldDB" id="A0ABD2WF02"/>
<comment type="caution">
    <text evidence="2">The sequence shown here is derived from an EMBL/GenBank/DDBJ whole genome shotgun (WGS) entry which is preliminary data.</text>
</comment>
<dbReference type="PROSITE" id="PS50878">
    <property type="entry name" value="RT_POL"/>
    <property type="match status" value="1"/>
</dbReference>
<name>A0ABD2WF02_9HYME</name>
<organism evidence="2 3">
    <name type="scientific">Trichogramma kaykai</name>
    <dbReference type="NCBI Taxonomy" id="54128"/>
    <lineage>
        <taxon>Eukaryota</taxon>
        <taxon>Metazoa</taxon>
        <taxon>Ecdysozoa</taxon>
        <taxon>Arthropoda</taxon>
        <taxon>Hexapoda</taxon>
        <taxon>Insecta</taxon>
        <taxon>Pterygota</taxon>
        <taxon>Neoptera</taxon>
        <taxon>Endopterygota</taxon>
        <taxon>Hymenoptera</taxon>
        <taxon>Apocrita</taxon>
        <taxon>Proctotrupomorpha</taxon>
        <taxon>Chalcidoidea</taxon>
        <taxon>Trichogrammatidae</taxon>
        <taxon>Trichogramma</taxon>
    </lineage>
</organism>
<dbReference type="Proteomes" id="UP001627154">
    <property type="component" value="Unassembled WGS sequence"/>
</dbReference>
<gene>
    <name evidence="2" type="ORF">TKK_013531</name>
</gene>
<evidence type="ECO:0000313" key="2">
    <source>
        <dbReference type="EMBL" id="KAL3391595.1"/>
    </source>
</evidence>
<dbReference type="EMBL" id="JBJJXI010000108">
    <property type="protein sequence ID" value="KAL3391595.1"/>
    <property type="molecule type" value="Genomic_DNA"/>
</dbReference>
<proteinExistence type="predicted"/>
<protein>
    <recommendedName>
        <fullName evidence="1">Reverse transcriptase domain-containing protein</fullName>
    </recommendedName>
</protein>
<dbReference type="InterPro" id="IPR000477">
    <property type="entry name" value="RT_dom"/>
</dbReference>
<evidence type="ECO:0000259" key="1">
    <source>
        <dbReference type="PROSITE" id="PS50878"/>
    </source>
</evidence>
<keyword evidence="3" id="KW-1185">Reference proteome</keyword>